<accession>A0AA40C2Q9</accession>
<dbReference type="EMBL" id="JAULSU010000003">
    <property type="protein sequence ID" value="KAK0622684.1"/>
    <property type="molecule type" value="Genomic_DNA"/>
</dbReference>
<evidence type="ECO:0000259" key="1">
    <source>
        <dbReference type="Pfam" id="PF14420"/>
    </source>
</evidence>
<feature type="domain" description="Clr5" evidence="1">
    <location>
        <begin position="18"/>
        <end position="69"/>
    </location>
</feature>
<dbReference type="Proteomes" id="UP001175000">
    <property type="component" value="Unassembled WGS sequence"/>
</dbReference>
<dbReference type="Pfam" id="PF14420">
    <property type="entry name" value="Clr5"/>
    <property type="match status" value="1"/>
</dbReference>
<gene>
    <name evidence="2" type="ORF">B0T14DRAFT_151552</name>
</gene>
<sequence length="631" mass="71382">MSTASASNPKLSWPPTPGDWEYAKPIIERLYLKEGKKLREVKLEMEVIHGFRATTKMYTTKFRSWSWRKNLHSDDVLEILQTSPDGISTVHIQRLKQYLRRNGKAKQRFLDQATSRELTGVEELIGTQLPQPSLGLTLTGPLQDTEIVLSRLRTYIDQCLSTGTWVINPDGTYRGRHGGSEAILVEAWGRFDVVTQCLARSEDVPILDILDPAFCGLRLAIQKELPRALSFLLAALIALHRFNRSDLINITLGFLCNAGRDILGQEHPLPKLWRAIAQLPFADQYAPFETIFSFLMRELASKFGYRSPLFASVAIDYFDGLMTAKSAEDQLAFLSEAFERMDVSGDSPAGSVWAELRIRHYTTLQNLSINQGRFEEAEESFALDFILPPSRLLKIWRLQSKARVKEHSGKFSEAKELFLQAFDMSLEEGRLDFTEEHWVQPTLRSLEQISSGMGHHAESLRFRSIRFSRIHHLTTRFAGDMVPTPPLSTGTVLPDASPASSRDKALLGLDAIQSLGAHHFDPRDLVLRDLEPPIHVRERSDSVQDLVKPFATHDGQRRSRCVYKQGEPSAPHDLPTDAQDAHYHDHELHPRSYEDYGSTATAWGKLTIMSFGDPARRAMGLNLRRTKDPSS</sequence>
<organism evidence="2 3">
    <name type="scientific">Immersiella caudata</name>
    <dbReference type="NCBI Taxonomy" id="314043"/>
    <lineage>
        <taxon>Eukaryota</taxon>
        <taxon>Fungi</taxon>
        <taxon>Dikarya</taxon>
        <taxon>Ascomycota</taxon>
        <taxon>Pezizomycotina</taxon>
        <taxon>Sordariomycetes</taxon>
        <taxon>Sordariomycetidae</taxon>
        <taxon>Sordariales</taxon>
        <taxon>Lasiosphaeriaceae</taxon>
        <taxon>Immersiella</taxon>
    </lineage>
</organism>
<name>A0AA40C2Q9_9PEZI</name>
<dbReference type="PANTHER" id="PTHR38788">
    <property type="entry name" value="CLR5 DOMAIN-CONTAINING PROTEIN"/>
    <property type="match status" value="1"/>
</dbReference>
<evidence type="ECO:0000313" key="2">
    <source>
        <dbReference type="EMBL" id="KAK0622684.1"/>
    </source>
</evidence>
<evidence type="ECO:0000313" key="3">
    <source>
        <dbReference type="Proteomes" id="UP001175000"/>
    </source>
</evidence>
<keyword evidence="3" id="KW-1185">Reference proteome</keyword>
<protein>
    <recommendedName>
        <fullName evidence="1">Clr5 domain-containing protein</fullName>
    </recommendedName>
</protein>
<dbReference type="InterPro" id="IPR025676">
    <property type="entry name" value="Clr5_dom"/>
</dbReference>
<proteinExistence type="predicted"/>
<comment type="caution">
    <text evidence="2">The sequence shown here is derived from an EMBL/GenBank/DDBJ whole genome shotgun (WGS) entry which is preliminary data.</text>
</comment>
<reference evidence="2" key="1">
    <citation type="submission" date="2023-06" db="EMBL/GenBank/DDBJ databases">
        <title>Genome-scale phylogeny and comparative genomics of the fungal order Sordariales.</title>
        <authorList>
            <consortium name="Lawrence Berkeley National Laboratory"/>
            <person name="Hensen N."/>
            <person name="Bonometti L."/>
            <person name="Westerberg I."/>
            <person name="Brannstrom I.O."/>
            <person name="Guillou S."/>
            <person name="Cros-Aarteil S."/>
            <person name="Calhoun S."/>
            <person name="Haridas S."/>
            <person name="Kuo A."/>
            <person name="Mondo S."/>
            <person name="Pangilinan J."/>
            <person name="Riley R."/>
            <person name="Labutti K."/>
            <person name="Andreopoulos B."/>
            <person name="Lipzen A."/>
            <person name="Chen C."/>
            <person name="Yanf M."/>
            <person name="Daum C."/>
            <person name="Ng V."/>
            <person name="Clum A."/>
            <person name="Steindorff A."/>
            <person name="Ohm R."/>
            <person name="Martin F."/>
            <person name="Silar P."/>
            <person name="Natvig D."/>
            <person name="Lalanne C."/>
            <person name="Gautier V."/>
            <person name="Ament-Velasquez S.L."/>
            <person name="Kruys A."/>
            <person name="Hutchinson M.I."/>
            <person name="Powell A.J."/>
            <person name="Barry K."/>
            <person name="Miller A.N."/>
            <person name="Grigoriev I.V."/>
            <person name="Debuchy R."/>
            <person name="Gladieux P."/>
            <person name="Thoren M.H."/>
            <person name="Johannesson H."/>
        </authorList>
    </citation>
    <scope>NUCLEOTIDE SEQUENCE</scope>
    <source>
        <strain evidence="2">CBS 606.72</strain>
    </source>
</reference>
<dbReference type="PANTHER" id="PTHR38788:SF3">
    <property type="entry name" value="CLR5 DOMAIN-CONTAINING PROTEIN"/>
    <property type="match status" value="1"/>
</dbReference>
<dbReference type="AlphaFoldDB" id="A0AA40C2Q9"/>